<proteinExistence type="predicted"/>
<accession>A0A9Q0BVI7</accession>
<gene>
    <name evidence="3" type="ORF">M5D96_001975</name>
</gene>
<feature type="compositionally biased region" description="Basic and acidic residues" evidence="1">
    <location>
        <begin position="239"/>
        <end position="268"/>
    </location>
</feature>
<feature type="non-terminal residue" evidence="3">
    <location>
        <position position="1"/>
    </location>
</feature>
<sequence length="575" mass="67003">MQKQTAITLMYGIVNLLIDLATSDTESSMPDNMNAILIKCPKNSSNKSCETQLIINLHMNPSFDMDKTDKFWVVDKVYEPSKGTISKIMSPYLIVVSRGEPVVMYPLQFLKTIKHDEIEKKPLEEFNNIKDSPSCKPDERQLEPSIEIGNTSRSKRNYLPGYARGKSIVSHFLTNERQAGPRQGDKQYNDQPPKDISSLGLVQVMDPTNEKNRLETPTQFMHFNKDIGSYDYDGQENQIKSDQRNNQDKKIEDRSKSNQIENDLRENALDDSDIQFSNKDLKNHKQQHIEERPNELHKTMEISDFESIPDFLLYKQMAQAEKRKHIPEKIEHDFKEPDKSVFNENDFQYDKDNEDFHYKLSSNSLCDLNDLSHENEYEHLKKKHFPVEKEENDINNHMTLANGKSIGYDFPLGRKNEKNYLKSSNSDLFNANDFFQTSKHFKTKPLMNVYNYERDNKKNKFKSLSEPFEYAQKSKKDNFNSRAPVNDLSSVNDFPPSKVNMKKGFPASTHSLSDFNEFSNEIYKNDFNFKAVKPNNLGHSLFTVNDFVSDKEKLDSKNMYSYEFPLERNNVDDFL</sequence>
<dbReference type="EMBL" id="JAMKOV010000001">
    <property type="protein sequence ID" value="KAI8045786.1"/>
    <property type="molecule type" value="Genomic_DNA"/>
</dbReference>
<dbReference type="AlphaFoldDB" id="A0A9Q0BVI7"/>
<keyword evidence="4" id="KW-1185">Reference proteome</keyword>
<evidence type="ECO:0000313" key="3">
    <source>
        <dbReference type="EMBL" id="KAI8045786.1"/>
    </source>
</evidence>
<comment type="caution">
    <text evidence="3">The sequence shown here is derived from an EMBL/GenBank/DDBJ whole genome shotgun (WGS) entry which is preliminary data.</text>
</comment>
<evidence type="ECO:0000313" key="4">
    <source>
        <dbReference type="Proteomes" id="UP001059596"/>
    </source>
</evidence>
<dbReference type="Proteomes" id="UP001059596">
    <property type="component" value="Chromosome 3R"/>
</dbReference>
<evidence type="ECO:0000256" key="2">
    <source>
        <dbReference type="SAM" id="SignalP"/>
    </source>
</evidence>
<feature type="region of interest" description="Disordered" evidence="1">
    <location>
        <begin position="179"/>
        <end position="198"/>
    </location>
</feature>
<protein>
    <submittedName>
        <fullName evidence="3">Uncharacterized protein</fullName>
    </submittedName>
</protein>
<feature type="chain" id="PRO_5040245490" evidence="2">
    <location>
        <begin position="24"/>
        <end position="575"/>
    </location>
</feature>
<name>A0A9Q0BVI7_9MUSC</name>
<evidence type="ECO:0000256" key="1">
    <source>
        <dbReference type="SAM" id="MobiDB-lite"/>
    </source>
</evidence>
<reference evidence="3" key="1">
    <citation type="journal article" date="2023" name="Genome Biol. Evol.">
        <title>Long-read-based Genome Assembly of Drosophila gunungcola Reveals Fewer Chemosensory Genes in Flower-breeding Species.</title>
        <authorList>
            <person name="Negi A."/>
            <person name="Liao B.Y."/>
            <person name="Yeh S.D."/>
        </authorList>
    </citation>
    <scope>NUCLEOTIDE SEQUENCE</scope>
    <source>
        <strain evidence="3">Sukarami</strain>
    </source>
</reference>
<keyword evidence="2" id="KW-0732">Signal</keyword>
<feature type="region of interest" description="Disordered" evidence="1">
    <location>
        <begin position="225"/>
        <end position="273"/>
    </location>
</feature>
<feature type="region of interest" description="Disordered" evidence="1">
    <location>
        <begin position="129"/>
        <end position="159"/>
    </location>
</feature>
<organism evidence="3 4">
    <name type="scientific">Drosophila gunungcola</name>
    <name type="common">fruit fly</name>
    <dbReference type="NCBI Taxonomy" id="103775"/>
    <lineage>
        <taxon>Eukaryota</taxon>
        <taxon>Metazoa</taxon>
        <taxon>Ecdysozoa</taxon>
        <taxon>Arthropoda</taxon>
        <taxon>Hexapoda</taxon>
        <taxon>Insecta</taxon>
        <taxon>Pterygota</taxon>
        <taxon>Neoptera</taxon>
        <taxon>Endopterygota</taxon>
        <taxon>Diptera</taxon>
        <taxon>Brachycera</taxon>
        <taxon>Muscomorpha</taxon>
        <taxon>Ephydroidea</taxon>
        <taxon>Drosophilidae</taxon>
        <taxon>Drosophila</taxon>
        <taxon>Sophophora</taxon>
    </lineage>
</organism>
<feature type="signal peptide" evidence="2">
    <location>
        <begin position="1"/>
        <end position="23"/>
    </location>
</feature>